<dbReference type="InterPro" id="IPR012908">
    <property type="entry name" value="PGAP1-ab_dom-like"/>
</dbReference>
<evidence type="ECO:0000256" key="6">
    <source>
        <dbReference type="ARBA" id="ARBA00022691"/>
    </source>
</evidence>
<comment type="subcellular location">
    <subcellularLocation>
        <location evidence="1">Endoplasmic reticulum membrane</location>
        <topology evidence="1">Multi-pass membrane protein</topology>
    </subcellularLocation>
    <subcellularLocation>
        <location evidence="13">Nucleus</location>
        <location evidence="13">Nucleolus</location>
    </subcellularLocation>
</comment>
<dbReference type="InterPro" id="IPR029063">
    <property type="entry name" value="SAM-dependent_MTases_sf"/>
</dbReference>
<keyword evidence="8" id="KW-0378">Hydrolase</keyword>
<dbReference type="EMBL" id="JBCAWK010000015">
    <property type="protein sequence ID" value="KAK8843412.1"/>
    <property type="molecule type" value="Genomic_DNA"/>
</dbReference>
<feature type="transmembrane region" description="Helical" evidence="14">
    <location>
        <begin position="1019"/>
        <end position="1041"/>
    </location>
</feature>
<dbReference type="Gene3D" id="3.40.50.150">
    <property type="entry name" value="Vaccinia Virus protein VP39"/>
    <property type="match status" value="1"/>
</dbReference>
<feature type="transmembrane region" description="Helical" evidence="14">
    <location>
        <begin position="299"/>
        <end position="319"/>
    </location>
</feature>
<dbReference type="InterPro" id="IPR029058">
    <property type="entry name" value="AB_hydrolase_fold"/>
</dbReference>
<feature type="transmembrane region" description="Helical" evidence="14">
    <location>
        <begin position="903"/>
        <end position="926"/>
    </location>
</feature>
<dbReference type="GO" id="GO:0006888">
    <property type="term" value="P:endoplasmic reticulum to Golgi vesicle-mediated transport"/>
    <property type="evidence" value="ECO:0007669"/>
    <property type="project" value="TreeGrafter"/>
</dbReference>
<evidence type="ECO:0000259" key="15">
    <source>
        <dbReference type="Pfam" id="PF07819"/>
    </source>
</evidence>
<dbReference type="GO" id="GO:0050185">
    <property type="term" value="F:phosphatidylinositol deacylase activity"/>
    <property type="evidence" value="ECO:0007669"/>
    <property type="project" value="TreeGrafter"/>
</dbReference>
<dbReference type="HAMAP" id="MF_03044">
    <property type="entry name" value="BMT2"/>
    <property type="match status" value="1"/>
</dbReference>
<feature type="binding site" evidence="13">
    <location>
        <position position="143"/>
    </location>
    <ligand>
        <name>S-adenosyl-L-methionine</name>
        <dbReference type="ChEBI" id="CHEBI:59789"/>
    </ligand>
</feature>
<comment type="function">
    <text evidence="13">S-adenosyl-L-methionine-dependent methyltransferase that specifically methylates the N(1) position of an adenine present in helix 65 in 25S rRNA.</text>
</comment>
<evidence type="ECO:0000256" key="4">
    <source>
        <dbReference type="ARBA" id="ARBA00022603"/>
    </source>
</evidence>
<comment type="similarity">
    <text evidence="13">Belongs to the BMT2 family.</text>
</comment>
<dbReference type="SUPFAM" id="SSF53474">
    <property type="entry name" value="alpha/beta-Hydrolases"/>
    <property type="match status" value="1"/>
</dbReference>
<feature type="domain" description="GPI inositol-deacylase PGAP1-like alpha/beta" evidence="15">
    <location>
        <begin position="372"/>
        <end position="597"/>
    </location>
</feature>
<keyword evidence="7 14" id="KW-0812">Transmembrane</keyword>
<dbReference type="PANTHER" id="PTHR15495:SF7">
    <property type="entry name" value="GPI INOSITOL-DEACYLASE"/>
    <property type="match status" value="1"/>
</dbReference>
<evidence type="ECO:0000313" key="18">
    <source>
        <dbReference type="Proteomes" id="UP001388673"/>
    </source>
</evidence>
<feature type="transmembrane region" description="Helical" evidence="14">
    <location>
        <begin position="826"/>
        <end position="844"/>
    </location>
</feature>
<keyword evidence="12 14" id="KW-0472">Membrane</keyword>
<keyword evidence="5 13" id="KW-0808">Transferase</keyword>
<keyword evidence="10" id="KW-0653">Protein transport</keyword>
<evidence type="ECO:0000256" key="12">
    <source>
        <dbReference type="ARBA" id="ARBA00023136"/>
    </source>
</evidence>
<dbReference type="GeneID" id="92184327"/>
<evidence type="ECO:0000256" key="9">
    <source>
        <dbReference type="ARBA" id="ARBA00022824"/>
    </source>
</evidence>
<dbReference type="PANTHER" id="PTHR15495">
    <property type="entry name" value="NEGATIVE REGULATOR OF VESICLE FORMATION-RELATED"/>
    <property type="match status" value="1"/>
</dbReference>
<protein>
    <recommendedName>
        <fullName evidence="13">25S rRNA adenine-N(1) methyltransferase</fullName>
        <ecNumber evidence="13">2.1.1.-</ecNumber>
    </recommendedName>
</protein>
<feature type="transmembrane region" description="Helical" evidence="14">
    <location>
        <begin position="1061"/>
        <end position="1079"/>
    </location>
</feature>
<evidence type="ECO:0000256" key="8">
    <source>
        <dbReference type="ARBA" id="ARBA00022801"/>
    </source>
</evidence>
<dbReference type="KEGG" id="kne:92184327"/>
<evidence type="ECO:0000256" key="1">
    <source>
        <dbReference type="ARBA" id="ARBA00004477"/>
    </source>
</evidence>
<dbReference type="AlphaFoldDB" id="A0AAW0YSE5"/>
<dbReference type="Pfam" id="PF11968">
    <property type="entry name" value="Bmt2"/>
    <property type="match status" value="1"/>
</dbReference>
<evidence type="ECO:0000259" key="16">
    <source>
        <dbReference type="Pfam" id="PF25140"/>
    </source>
</evidence>
<evidence type="ECO:0000256" key="14">
    <source>
        <dbReference type="SAM" id="Phobius"/>
    </source>
</evidence>
<dbReference type="Pfam" id="PF07819">
    <property type="entry name" value="PGAP1"/>
    <property type="match status" value="1"/>
</dbReference>
<feature type="domain" description="GPI inositol-deacylase transmembrane" evidence="16">
    <location>
        <begin position="830"/>
        <end position="1083"/>
    </location>
</feature>
<proteinExistence type="inferred from homology"/>
<organism evidence="17 18">
    <name type="scientific">Kwoniella newhampshirensis</name>
    <dbReference type="NCBI Taxonomy" id="1651941"/>
    <lineage>
        <taxon>Eukaryota</taxon>
        <taxon>Fungi</taxon>
        <taxon>Dikarya</taxon>
        <taxon>Basidiomycota</taxon>
        <taxon>Agaricomycotina</taxon>
        <taxon>Tremellomycetes</taxon>
        <taxon>Tremellales</taxon>
        <taxon>Cryptococcaceae</taxon>
        <taxon>Kwoniella</taxon>
    </lineage>
</organism>
<dbReference type="EC" id="2.1.1.-" evidence="13"/>
<dbReference type="GO" id="GO:0015031">
    <property type="term" value="P:protein transport"/>
    <property type="evidence" value="ECO:0007669"/>
    <property type="project" value="UniProtKB-KW"/>
</dbReference>
<sequence>MRAKRRSKKAPLTKSVAGPTKAAVSHKLTQATIASYHTLLKRQAILRRDLAAAKGNSESRQIQQSLDRIDHELESLGGLEAYQRASKLGQSRERGGDTSKILIKWLEEMGMDKSGRLRMLELGALTPSNYGGCSAWIDNSPIDLHSQHPDILEQDFFQRPLPSTEDEAFDIISCSLVLNFVSDPQGRGRMLRLIHAQLKPRSDSLLFLVLPLPCLANSRYISISSCVALMRCVGFHLVKEQWKDGGKVGYWLWRWHQPGEEGVERWRRKVIDQDGPKKNNFAITLRDHVDPNTSQSSTVLQPFTLLFGFLALALSWITYRCYREDIRLSGAWGCEMSWMMPSYTPVEWLDKPSRRYSLYLYREQGWDFENTVNGHPVIFVPGNAGSYQQVRSIASSASRQYYGKPGGRAEGQERAKKLDFFTVDLNEELSAFDAGTLRDQADFLLQCIYRVLREYQHLDIADRPRQVTLLAHSMGGIVSRLAVDSSVADMVDVIFTMSSPHLIPPLSLEYDMDRIYHSVNVEPKTTRRPLLVSLCGGISDEQVVSDSCALSSTIITPADGLAVFTTGIPGVWTGIDHQAMVWCHQIRWRVAKVLLEMTTSKERADKLSIARTWLLDDDLSHPSTNALSDWRSLPMTYPNVTLLGQPGRAQDIQLKQCDRDNKCKRVSSAHLTLPRPANPDAPFPLPGEGNKPDETMFAVDVSATEPLETLLVDSTTTDWLVMGVRKTYSVQGTAWTSFGKCKGRRPLLRHVTSAGDTVATFESRFHSVTSEPIRLHSHTASAPFLPEGSIAGELVLEIYQMPECSIDQILVSTEISSVLAKIVSRYRMTVIAWPIAWVAVVIMWQMTKLMTSGHFTSFGSALEQVARRWMPLVTAGLMLGASLHCIARVPGSQTMFLGTFQAVYLPLIILFAGWSFGFLCLIWTVLEATLRLSSGISTALRTSNDDNTKIINEETNALGVLIPSALVSILVYLLVPHQLAFVISFAVLWTSVTVFRARPSPIVSEIRRNRVLILKPSSVDMSTTVVLLMLLMLPFKATALLVWARSLWTKWSHPFATDHNLFQIVPAILTVALLSQGAIPKKRDLRTWLLPPLVNLVLVFIAGILW</sequence>
<feature type="transmembrane region" description="Helical" evidence="14">
    <location>
        <begin position="1088"/>
        <end position="1105"/>
    </location>
</feature>
<keyword evidence="3" id="KW-0813">Transport</keyword>
<dbReference type="GO" id="GO:0005789">
    <property type="term" value="C:endoplasmic reticulum membrane"/>
    <property type="evidence" value="ECO:0007669"/>
    <property type="project" value="UniProtKB-SubCell"/>
</dbReference>
<evidence type="ECO:0000313" key="17">
    <source>
        <dbReference type="EMBL" id="KAK8843412.1"/>
    </source>
</evidence>
<evidence type="ECO:0000256" key="10">
    <source>
        <dbReference type="ARBA" id="ARBA00022927"/>
    </source>
</evidence>
<name>A0AAW0YSE5_9TREE</name>
<gene>
    <name evidence="17" type="ORF">IAR55_007069</name>
</gene>
<dbReference type="RefSeq" id="XP_066799360.1">
    <property type="nucleotide sequence ID" value="XM_066950145.1"/>
</dbReference>
<keyword evidence="18" id="KW-1185">Reference proteome</keyword>
<evidence type="ECO:0000256" key="5">
    <source>
        <dbReference type="ARBA" id="ARBA00022679"/>
    </source>
</evidence>
<feature type="binding site" evidence="13">
    <location>
        <position position="123"/>
    </location>
    <ligand>
        <name>S-adenosyl-L-methionine</name>
        <dbReference type="ChEBI" id="CHEBI:59789"/>
    </ligand>
</feature>
<evidence type="ECO:0000256" key="11">
    <source>
        <dbReference type="ARBA" id="ARBA00022989"/>
    </source>
</evidence>
<dbReference type="Gene3D" id="3.40.50.1820">
    <property type="entry name" value="alpha/beta hydrolase"/>
    <property type="match status" value="1"/>
</dbReference>
<comment type="similarity">
    <text evidence="2">Belongs to the GPI inositol-deacylase family.</text>
</comment>
<dbReference type="GO" id="GO:0005730">
    <property type="term" value="C:nucleolus"/>
    <property type="evidence" value="ECO:0007669"/>
    <property type="project" value="UniProtKB-SubCell"/>
</dbReference>
<reference evidence="17 18" key="1">
    <citation type="journal article" date="2024" name="bioRxiv">
        <title>Comparative genomics of Cryptococcus and Kwoniella reveals pathogenesis evolution and contrasting karyotype dynamics via intercentromeric recombination or chromosome fusion.</title>
        <authorList>
            <person name="Coelho M.A."/>
            <person name="David-Palma M."/>
            <person name="Shea T."/>
            <person name="Bowers K."/>
            <person name="McGinley-Smith S."/>
            <person name="Mohammad A.W."/>
            <person name="Gnirke A."/>
            <person name="Yurkov A.M."/>
            <person name="Nowrousian M."/>
            <person name="Sun S."/>
            <person name="Cuomo C.A."/>
            <person name="Heitman J."/>
        </authorList>
    </citation>
    <scope>NUCLEOTIDE SEQUENCE [LARGE SCALE GENOMIC DNA]</scope>
    <source>
        <strain evidence="17 18">CBS 13917</strain>
    </source>
</reference>
<dbReference type="Proteomes" id="UP001388673">
    <property type="component" value="Unassembled WGS sequence"/>
</dbReference>
<dbReference type="GO" id="GO:0006505">
    <property type="term" value="P:GPI anchor metabolic process"/>
    <property type="evidence" value="ECO:0007669"/>
    <property type="project" value="TreeGrafter"/>
</dbReference>
<dbReference type="InterPro" id="IPR039529">
    <property type="entry name" value="PGAP1/BST1"/>
</dbReference>
<keyword evidence="4 13" id="KW-0489">Methyltransferase</keyword>
<evidence type="ECO:0000256" key="13">
    <source>
        <dbReference type="HAMAP-Rule" id="MF_03044"/>
    </source>
</evidence>
<comment type="caution">
    <text evidence="17">The sequence shown here is derived from an EMBL/GenBank/DDBJ whole genome shotgun (WGS) entry which is preliminary data.</text>
</comment>
<accession>A0AAW0YSE5</accession>
<evidence type="ECO:0000256" key="7">
    <source>
        <dbReference type="ARBA" id="ARBA00022692"/>
    </source>
</evidence>
<dbReference type="InterPro" id="IPR021867">
    <property type="entry name" value="Bmt2/SAMTOR"/>
</dbReference>
<keyword evidence="6 13" id="KW-0949">S-adenosyl-L-methionine</keyword>
<keyword evidence="9" id="KW-0256">Endoplasmic reticulum</keyword>
<dbReference type="GO" id="GO:0016433">
    <property type="term" value="F:rRNA (adenine) methyltransferase activity"/>
    <property type="evidence" value="ECO:0007669"/>
    <property type="project" value="UniProtKB-UniRule"/>
</dbReference>
<dbReference type="SUPFAM" id="SSF53335">
    <property type="entry name" value="S-adenosyl-L-methionine-dependent methyltransferases"/>
    <property type="match status" value="1"/>
</dbReference>
<dbReference type="InterPro" id="IPR056824">
    <property type="entry name" value="PGAP1_TMD"/>
</dbReference>
<evidence type="ECO:0000256" key="2">
    <source>
        <dbReference type="ARBA" id="ARBA00006931"/>
    </source>
</evidence>
<keyword evidence="11 14" id="KW-1133">Transmembrane helix</keyword>
<evidence type="ECO:0000256" key="3">
    <source>
        <dbReference type="ARBA" id="ARBA00022448"/>
    </source>
</evidence>
<keyword evidence="13" id="KW-0539">Nucleus</keyword>
<dbReference type="Pfam" id="PF25140">
    <property type="entry name" value="PGAP1_TMD"/>
    <property type="match status" value="1"/>
</dbReference>
<feature type="transmembrane region" description="Helical" evidence="14">
    <location>
        <begin position="869"/>
        <end position="891"/>
    </location>
</feature>